<accession>A0A3S3VKE1</accession>
<evidence type="ECO:0008006" key="4">
    <source>
        <dbReference type="Google" id="ProtNLM"/>
    </source>
</evidence>
<dbReference type="RefSeq" id="WP_128442633.1">
    <property type="nucleotide sequence ID" value="NZ_SBIP01000002.1"/>
</dbReference>
<keyword evidence="1" id="KW-0472">Membrane</keyword>
<evidence type="ECO:0000256" key="1">
    <source>
        <dbReference type="SAM" id="Phobius"/>
    </source>
</evidence>
<dbReference type="PANTHER" id="PTHR37947:SF1">
    <property type="entry name" value="BLL2462 PROTEIN"/>
    <property type="match status" value="1"/>
</dbReference>
<dbReference type="SUPFAM" id="SSF52317">
    <property type="entry name" value="Class I glutamine amidotransferase-like"/>
    <property type="match status" value="1"/>
</dbReference>
<feature type="transmembrane region" description="Helical" evidence="1">
    <location>
        <begin position="12"/>
        <end position="30"/>
    </location>
</feature>
<gene>
    <name evidence="2" type="ORF">EPK99_08645</name>
</gene>
<evidence type="ECO:0000313" key="2">
    <source>
        <dbReference type="EMBL" id="RWX78656.1"/>
    </source>
</evidence>
<protein>
    <recommendedName>
        <fullName evidence="4">Glutamine amidotransferase</fullName>
    </recommendedName>
</protein>
<keyword evidence="3" id="KW-1185">Reference proteome</keyword>
<keyword evidence="1" id="KW-1133">Transmembrane helix</keyword>
<dbReference type="Proteomes" id="UP000287687">
    <property type="component" value="Unassembled WGS sequence"/>
</dbReference>
<sequence length="692" mass="75543">MTIEFAPFFPWPVLAGLAVLALILAALAFWRGVRGASIRALALASLLLALSNPTLNQEDREPLSTIVPVIVDRSQSQDTAGRKQQTDEALASLKDRFSRYPRIETRIVEVADDENSDTPATKLFTALRSALSDVPPARVGGAVFLTDGQIHDLPGVNQDLGFNAPVHGLITGKPDEFDRRVEVVRAPRFGIVGEEQELTLRVFDDGRQPAGQNGGTAEVTVRMNGEQIATLRARPGTETPFSFTVPRGGNNVMEFSVAELPGEVTTANNRAVHVIDGIRQNLRVLLVSGEPHAGERAWRNLLKSDASVDLVHFTILRPPEKQDGTPINELSLIAFPTRELFVEKIKDFDLIIFDRYKHRGVLPILYYDYIAQYVENGGALLIAAGPEHAGEDSIAATPLEQVLPAAPTGEMHNAAFYPHLSELGAKHPVTRGLDPSGANPPAWGRWFSTVDVDPPRGQTVMEGDGNRPLLVLNRQGQGRVAMLLSDQGWLWARGFEGGGPHVSLYRRIAHWLMKEPELEEEALTARASGRSLEATRQTIGADPGPATIKYPSGRTETMAMTAAGPGQYKLERRMEETGLFEVSNGQFSTLVHVGTVDAPEFKAMISTEETLKPYADKTRGLVTRVSSGDTISLPDILPVRGEVRVSDPNRMVIRMTDETVLRGINTLPLFAGFAGLSALLLVIAGTWWREGR</sequence>
<dbReference type="OrthoDB" id="9769144at2"/>
<dbReference type="Gene3D" id="3.40.50.880">
    <property type="match status" value="1"/>
</dbReference>
<comment type="caution">
    <text evidence="2">The sequence shown here is derived from an EMBL/GenBank/DDBJ whole genome shotgun (WGS) entry which is preliminary data.</text>
</comment>
<keyword evidence="1" id="KW-0812">Transmembrane</keyword>
<evidence type="ECO:0000313" key="3">
    <source>
        <dbReference type="Proteomes" id="UP000287687"/>
    </source>
</evidence>
<dbReference type="PANTHER" id="PTHR37947">
    <property type="entry name" value="BLL2462 PROTEIN"/>
    <property type="match status" value="1"/>
</dbReference>
<feature type="transmembrane region" description="Helical" evidence="1">
    <location>
        <begin position="667"/>
        <end position="688"/>
    </location>
</feature>
<proteinExistence type="predicted"/>
<dbReference type="AlphaFoldDB" id="A0A3S3VKE1"/>
<name>A0A3S3VKE1_9HYPH</name>
<organism evidence="2 3">
    <name type="scientific">Neorhizobium lilium</name>
    <dbReference type="NCBI Taxonomy" id="2503024"/>
    <lineage>
        <taxon>Bacteria</taxon>
        <taxon>Pseudomonadati</taxon>
        <taxon>Pseudomonadota</taxon>
        <taxon>Alphaproteobacteria</taxon>
        <taxon>Hyphomicrobiales</taxon>
        <taxon>Rhizobiaceae</taxon>
        <taxon>Rhizobium/Agrobacterium group</taxon>
        <taxon>Neorhizobium</taxon>
    </lineage>
</organism>
<reference evidence="2 3" key="1">
    <citation type="submission" date="2019-01" db="EMBL/GenBank/DDBJ databases">
        <title>The draft genome of Rhizobium sp. 24NR.</title>
        <authorList>
            <person name="Liu L."/>
            <person name="Liang L."/>
            <person name="Shi S."/>
            <person name="Xu L."/>
            <person name="Wang X."/>
            <person name="Li L."/>
            <person name="Zhang X."/>
        </authorList>
    </citation>
    <scope>NUCLEOTIDE SEQUENCE [LARGE SCALE GENOMIC DNA]</scope>
    <source>
        <strain evidence="2 3">24NR</strain>
    </source>
</reference>
<dbReference type="EMBL" id="SBIP01000002">
    <property type="protein sequence ID" value="RWX78656.1"/>
    <property type="molecule type" value="Genomic_DNA"/>
</dbReference>
<dbReference type="InterPro" id="IPR029062">
    <property type="entry name" value="Class_I_gatase-like"/>
</dbReference>